<sequence>MRPLPATYGMPRAMVGYFVLLTVFVMLPVGYAVLGTGLPGWLSAVILLGTLGLLLGVSLRVSRMGTVVDRDGILRRGFLGDRRYGWSDIRDFHLHDNRGVTRVGPFDVTSRYVVAVYDHQHQRRRWTLFFLDERAFSGAGRFFEEFEEIVQLWQQRRGQTRSTG</sequence>
<keyword evidence="1" id="KW-0472">Membrane</keyword>
<evidence type="ECO:0000313" key="3">
    <source>
        <dbReference type="EMBL" id="MEE6310286.1"/>
    </source>
</evidence>
<evidence type="ECO:0000259" key="2">
    <source>
        <dbReference type="Pfam" id="PF10756"/>
    </source>
</evidence>
<evidence type="ECO:0000256" key="1">
    <source>
        <dbReference type="SAM" id="Phobius"/>
    </source>
</evidence>
<dbReference type="EMBL" id="JAZGQL010000024">
    <property type="protein sequence ID" value="MEE6310286.1"/>
    <property type="molecule type" value="Genomic_DNA"/>
</dbReference>
<comment type="caution">
    <text evidence="3">The sequence shown here is derived from an EMBL/GenBank/DDBJ whole genome shotgun (WGS) entry which is preliminary data.</text>
</comment>
<keyword evidence="4" id="KW-1185">Reference proteome</keyword>
<reference evidence="3 4" key="1">
    <citation type="submission" date="2024-01" db="EMBL/GenBank/DDBJ databases">
        <title>Genome insights into Plantactinospora veratri sp. nov.</title>
        <authorList>
            <person name="Wang L."/>
        </authorList>
    </citation>
    <scope>NUCLEOTIDE SEQUENCE [LARGE SCALE GENOMIC DNA]</scope>
    <source>
        <strain evidence="3 4">NEAU-FHS4</strain>
    </source>
</reference>
<evidence type="ECO:0000313" key="4">
    <source>
        <dbReference type="Proteomes" id="UP001339911"/>
    </source>
</evidence>
<keyword evidence="1" id="KW-0812">Transmembrane</keyword>
<feature type="transmembrane region" description="Helical" evidence="1">
    <location>
        <begin position="40"/>
        <end position="61"/>
    </location>
</feature>
<gene>
    <name evidence="3" type="ORF">V1634_25955</name>
</gene>
<name>A0ABU7SJY9_9ACTN</name>
<organism evidence="3 4">
    <name type="scientific">Plantactinospora veratri</name>
    <dbReference type="NCBI Taxonomy" id="1436122"/>
    <lineage>
        <taxon>Bacteria</taxon>
        <taxon>Bacillati</taxon>
        <taxon>Actinomycetota</taxon>
        <taxon>Actinomycetes</taxon>
        <taxon>Micromonosporales</taxon>
        <taxon>Micromonosporaceae</taxon>
        <taxon>Plantactinospora</taxon>
    </lineage>
</organism>
<keyword evidence="1" id="KW-1133">Transmembrane helix</keyword>
<dbReference type="Proteomes" id="UP001339911">
    <property type="component" value="Unassembled WGS sequence"/>
</dbReference>
<dbReference type="Pfam" id="PF10756">
    <property type="entry name" value="bPH_6"/>
    <property type="match status" value="1"/>
</dbReference>
<dbReference type="RefSeq" id="WP_331210507.1">
    <property type="nucleotide sequence ID" value="NZ_JAZGQL010000024.1"/>
</dbReference>
<protein>
    <submittedName>
        <fullName evidence="3">PH domain-containing protein</fullName>
    </submittedName>
</protein>
<feature type="transmembrane region" description="Helical" evidence="1">
    <location>
        <begin position="12"/>
        <end position="34"/>
    </location>
</feature>
<feature type="domain" description="Low molecular weight protein antigen 6 PH" evidence="2">
    <location>
        <begin position="63"/>
        <end position="100"/>
    </location>
</feature>
<dbReference type="InterPro" id="IPR019692">
    <property type="entry name" value="CFP-6_PH"/>
</dbReference>
<proteinExistence type="predicted"/>
<accession>A0ABU7SJY9</accession>